<dbReference type="AlphaFoldDB" id="A0AAD5EHL0"/>
<reference evidence="1" key="2">
    <citation type="journal article" date="2022" name="Proc. Natl. Acad. Sci. U.S.A.">
        <title>Diploid-dominant life cycles characterize the early evolution of Fungi.</title>
        <authorList>
            <person name="Amses K.R."/>
            <person name="Simmons D.R."/>
            <person name="Longcore J.E."/>
            <person name="Mondo S.J."/>
            <person name="Seto K."/>
            <person name="Jeronimo G.H."/>
            <person name="Bonds A.E."/>
            <person name="Quandt C.A."/>
            <person name="Davis W.J."/>
            <person name="Chang Y."/>
            <person name="Federici B.A."/>
            <person name="Kuo A."/>
            <person name="LaButti K."/>
            <person name="Pangilinan J."/>
            <person name="Andreopoulos W."/>
            <person name="Tritt A."/>
            <person name="Riley R."/>
            <person name="Hundley H."/>
            <person name="Johnson J."/>
            <person name="Lipzen A."/>
            <person name="Barry K."/>
            <person name="Lang B.F."/>
            <person name="Cuomo C.A."/>
            <person name="Buchler N.E."/>
            <person name="Grigoriev I.V."/>
            <person name="Spatafora J.W."/>
            <person name="Stajich J.E."/>
            <person name="James T.Y."/>
        </authorList>
    </citation>
    <scope>NUCLEOTIDE SEQUENCE</scope>
    <source>
        <strain evidence="1">AG</strain>
    </source>
</reference>
<evidence type="ECO:0000313" key="2">
    <source>
        <dbReference type="Proteomes" id="UP001206595"/>
    </source>
</evidence>
<comment type="caution">
    <text evidence="1">The sequence shown here is derived from an EMBL/GenBank/DDBJ whole genome shotgun (WGS) entry which is preliminary data.</text>
</comment>
<dbReference type="RefSeq" id="XP_051448373.1">
    <property type="nucleotide sequence ID" value="XM_051586036.1"/>
</dbReference>
<reference evidence="1" key="1">
    <citation type="submission" date="2021-06" db="EMBL/GenBank/DDBJ databases">
        <authorList>
            <consortium name="DOE Joint Genome Institute"/>
            <person name="Mondo S.J."/>
            <person name="Amses K.R."/>
            <person name="Simmons D.R."/>
            <person name="Longcore J.E."/>
            <person name="Seto K."/>
            <person name="Alves G.H."/>
            <person name="Bonds A.E."/>
            <person name="Quandt C.A."/>
            <person name="Davis W.J."/>
            <person name="Chang Y."/>
            <person name="Letcher P.M."/>
            <person name="Powell M.J."/>
            <person name="Kuo A."/>
            <person name="Labutti K."/>
            <person name="Pangilinan J."/>
            <person name="Andreopoulos W."/>
            <person name="Tritt A."/>
            <person name="Riley R."/>
            <person name="Hundley H."/>
            <person name="Johnson J."/>
            <person name="Lipzen A."/>
            <person name="Barry K."/>
            <person name="Berbee M.L."/>
            <person name="Buchler N.E."/>
            <person name="Grigoriev I.V."/>
            <person name="Spatafora J.W."/>
            <person name="Stajich J.E."/>
            <person name="James T.Y."/>
        </authorList>
    </citation>
    <scope>NUCLEOTIDE SEQUENCE</scope>
    <source>
        <strain evidence="1">AG</strain>
    </source>
</reference>
<proteinExistence type="predicted"/>
<keyword evidence="2" id="KW-1185">Reference proteome</keyword>
<dbReference type="Proteomes" id="UP001206595">
    <property type="component" value="Unassembled WGS sequence"/>
</dbReference>
<gene>
    <name evidence="1" type="ORF">K450DRAFT_223288</name>
</gene>
<name>A0AAD5EHL0_UMBRA</name>
<dbReference type="GeneID" id="75911384"/>
<accession>A0AAD5EHL0</accession>
<protein>
    <submittedName>
        <fullName evidence="1">Uncharacterized protein</fullName>
    </submittedName>
</protein>
<dbReference type="EMBL" id="MU620896">
    <property type="protein sequence ID" value="KAI8583369.1"/>
    <property type="molecule type" value="Genomic_DNA"/>
</dbReference>
<organism evidence="1 2">
    <name type="scientific">Umbelopsis ramanniana AG</name>
    <dbReference type="NCBI Taxonomy" id="1314678"/>
    <lineage>
        <taxon>Eukaryota</taxon>
        <taxon>Fungi</taxon>
        <taxon>Fungi incertae sedis</taxon>
        <taxon>Mucoromycota</taxon>
        <taxon>Mucoromycotina</taxon>
        <taxon>Umbelopsidomycetes</taxon>
        <taxon>Umbelopsidales</taxon>
        <taxon>Umbelopsidaceae</taxon>
        <taxon>Umbelopsis</taxon>
    </lineage>
</organism>
<sequence>MKVIMRIMVFLRYRYFPFTFYIVAAMESETRYLYIMFARQYGGPRPQFKLTPLYSVR</sequence>
<evidence type="ECO:0000313" key="1">
    <source>
        <dbReference type="EMBL" id="KAI8583369.1"/>
    </source>
</evidence>